<evidence type="ECO:0000259" key="2">
    <source>
        <dbReference type="Pfam" id="PF24852"/>
    </source>
</evidence>
<feature type="compositionally biased region" description="Basic and acidic residues" evidence="1">
    <location>
        <begin position="349"/>
        <end position="362"/>
    </location>
</feature>
<dbReference type="EMBL" id="JAUJFL010000005">
    <property type="protein sequence ID" value="KAK2603389.1"/>
    <property type="molecule type" value="Genomic_DNA"/>
</dbReference>
<sequence>MPPRRRALSPPSLPYPRRGQHEDPATPFSESRALPVSVLSNAQLVDIFAAVLNLEPHRKKSLIGNICFLDSVDEDGSGGMWSPSRDFTSGGRLGRDHTLSDVPNHFIRDFLLEQIDQSVNEAAELSEDQRQTATRTLLPDLTADEVNNYCEALAKQREEVHRGYRAKHGIPEEDATPEQIRKCRLKRIMLRYGLEKERQAENILKQEEVVAAIDTAVDLTPRVRPDTVRDYGKYGLLRRSVIFPSPWPGRTRIEAKLAPPAYIDWDCDQIRSMIRRFCFWEGKGQRSYDWEESEFDLDDFQKALAISRQTLIAFLKKRGPENGDKSQAYELAWEFFKRRALLGYPLMKGEKKEGKAPSRETSSEDGTAGNRDEDMEEVGVLGASDSNRRPFKRRIHEPHSDEDSSKRLKTTRCRAE</sequence>
<gene>
    <name evidence="3" type="ORF">N8I77_009853</name>
</gene>
<comment type="caution">
    <text evidence="3">The sequence shown here is derived from an EMBL/GenBank/DDBJ whole genome shotgun (WGS) entry which is preliminary data.</text>
</comment>
<feature type="domain" description="DUF7726" evidence="2">
    <location>
        <begin position="263"/>
        <end position="344"/>
    </location>
</feature>
<name>A0AAD9SB27_PHOAM</name>
<evidence type="ECO:0000256" key="1">
    <source>
        <dbReference type="SAM" id="MobiDB-lite"/>
    </source>
</evidence>
<proteinExistence type="predicted"/>
<dbReference type="InterPro" id="IPR056143">
    <property type="entry name" value="DUF7726"/>
</dbReference>
<feature type="region of interest" description="Disordered" evidence="1">
    <location>
        <begin position="349"/>
        <end position="416"/>
    </location>
</feature>
<feature type="compositionally biased region" description="Basic residues" evidence="1">
    <location>
        <begin position="407"/>
        <end position="416"/>
    </location>
</feature>
<organism evidence="3 4">
    <name type="scientific">Phomopsis amygdali</name>
    <name type="common">Fusicoccum amygdali</name>
    <dbReference type="NCBI Taxonomy" id="1214568"/>
    <lineage>
        <taxon>Eukaryota</taxon>
        <taxon>Fungi</taxon>
        <taxon>Dikarya</taxon>
        <taxon>Ascomycota</taxon>
        <taxon>Pezizomycotina</taxon>
        <taxon>Sordariomycetes</taxon>
        <taxon>Sordariomycetidae</taxon>
        <taxon>Diaporthales</taxon>
        <taxon>Diaporthaceae</taxon>
        <taxon>Diaporthe</taxon>
    </lineage>
</organism>
<dbReference type="Proteomes" id="UP001265746">
    <property type="component" value="Unassembled WGS sequence"/>
</dbReference>
<keyword evidence="4" id="KW-1185">Reference proteome</keyword>
<evidence type="ECO:0000313" key="4">
    <source>
        <dbReference type="Proteomes" id="UP001265746"/>
    </source>
</evidence>
<evidence type="ECO:0000313" key="3">
    <source>
        <dbReference type="EMBL" id="KAK2603389.1"/>
    </source>
</evidence>
<reference evidence="3" key="1">
    <citation type="submission" date="2023-06" db="EMBL/GenBank/DDBJ databases">
        <authorList>
            <person name="Noh H."/>
        </authorList>
    </citation>
    <scope>NUCLEOTIDE SEQUENCE</scope>
    <source>
        <strain evidence="3">DUCC20226</strain>
    </source>
</reference>
<feature type="region of interest" description="Disordered" evidence="1">
    <location>
        <begin position="1"/>
        <end position="29"/>
    </location>
</feature>
<protein>
    <recommendedName>
        <fullName evidence="2">DUF7726 domain-containing protein</fullName>
    </recommendedName>
</protein>
<feature type="compositionally biased region" description="Basic and acidic residues" evidence="1">
    <location>
        <begin position="397"/>
        <end position="406"/>
    </location>
</feature>
<dbReference type="Pfam" id="PF24852">
    <property type="entry name" value="DUF7726"/>
    <property type="match status" value="1"/>
</dbReference>
<accession>A0AAD9SB27</accession>
<dbReference type="AlphaFoldDB" id="A0AAD9SB27"/>